<evidence type="ECO:0000313" key="12">
    <source>
        <dbReference type="EMBL" id="KZO91791.1"/>
    </source>
</evidence>
<evidence type="ECO:0000256" key="5">
    <source>
        <dbReference type="ARBA" id="ARBA00022989"/>
    </source>
</evidence>
<evidence type="ECO:0000256" key="7">
    <source>
        <dbReference type="ARBA" id="ARBA00049119"/>
    </source>
</evidence>
<feature type="transmembrane region" description="Helical" evidence="10">
    <location>
        <begin position="20"/>
        <end position="44"/>
    </location>
</feature>
<dbReference type="PRINTS" id="PR00171">
    <property type="entry name" value="SUGRTRNSPORT"/>
</dbReference>
<evidence type="ECO:0000256" key="2">
    <source>
        <dbReference type="ARBA" id="ARBA00010992"/>
    </source>
</evidence>
<evidence type="ECO:0000256" key="8">
    <source>
        <dbReference type="RuleBase" id="RU003346"/>
    </source>
</evidence>
<dbReference type="SUPFAM" id="SSF103473">
    <property type="entry name" value="MFS general substrate transporter"/>
    <property type="match status" value="1"/>
</dbReference>
<feature type="transmembrane region" description="Helical" evidence="10">
    <location>
        <begin position="324"/>
        <end position="342"/>
    </location>
</feature>
<dbReference type="Proteomes" id="UP000076738">
    <property type="component" value="Unassembled WGS sequence"/>
</dbReference>
<protein>
    <submittedName>
        <fullName evidence="12">Sugar transporter</fullName>
    </submittedName>
</protein>
<keyword evidence="4 10" id="KW-0812">Transmembrane</keyword>
<dbReference type="GO" id="GO:0016020">
    <property type="term" value="C:membrane"/>
    <property type="evidence" value="ECO:0007669"/>
    <property type="project" value="UniProtKB-SubCell"/>
</dbReference>
<keyword evidence="13" id="KW-1185">Reference proteome</keyword>
<evidence type="ECO:0000256" key="6">
    <source>
        <dbReference type="ARBA" id="ARBA00023136"/>
    </source>
</evidence>
<sequence>METTDAVPIKHHGTYRNIHVYKLACIAYLGIVVFGYDTGIAGGVVNNTFFQHEFGLTGANVTNLSSNVVSVLQAGAFFGALGSAPVTVWLGRKWSLIMWSLIFCLGAILQTVAQDQYTRGLSYIYAGRVVGGIGVGAISALAPTYVAECCPKDVRGRITGLFQVWVAIGVLLSYWVNYGVAIHTPANSPDIWRIPFGVQLVPGGLMCAGLFFCRESPRWLARKGRMDQAIENLAHYRRASIHDEEIKAEMAEIEATILEEREARAGLGWQEAFFGKGNWPRFAIAFIIMTLQQFSGQNTVGYYAPQIFQAIGYVGATPALLASGVYGVVKVVATFIFIMLGVERFGRRWSLFGSAIGMGVLFYIVGAIFITHPPDPTSPNPSPASKAMAAMIYLYCVAYSFGWGPLPWVYVADIFPNRTRHYGLAWASATQWLFNFVISKISLTMENNLHGKIFITFATINIGGMAVFSWFLPETKNRSLEEMDVIFGAVTLEHRTEDIHRAELEMSAGRKGADMRDEEAAYGAQPVAPTEQHTNAEGEKLAEGASR</sequence>
<dbReference type="InterPro" id="IPR050360">
    <property type="entry name" value="MFS_Sugar_Transporters"/>
</dbReference>
<feature type="transmembrane region" description="Helical" evidence="10">
    <location>
        <begin position="64"/>
        <end position="84"/>
    </location>
</feature>
<keyword evidence="3 8" id="KW-0813">Transport</keyword>
<dbReference type="PANTHER" id="PTHR48022">
    <property type="entry name" value="PLASTIDIC GLUCOSE TRANSPORTER 4"/>
    <property type="match status" value="1"/>
</dbReference>
<reference evidence="12 13" key="1">
    <citation type="journal article" date="2016" name="Mol. Biol. Evol.">
        <title>Comparative Genomics of Early-Diverging Mushroom-Forming Fungi Provides Insights into the Origins of Lignocellulose Decay Capabilities.</title>
        <authorList>
            <person name="Nagy L.G."/>
            <person name="Riley R."/>
            <person name="Tritt A."/>
            <person name="Adam C."/>
            <person name="Daum C."/>
            <person name="Floudas D."/>
            <person name="Sun H."/>
            <person name="Yadav J.S."/>
            <person name="Pangilinan J."/>
            <person name="Larsson K.H."/>
            <person name="Matsuura K."/>
            <person name="Barry K."/>
            <person name="Labutti K."/>
            <person name="Kuo R."/>
            <person name="Ohm R.A."/>
            <person name="Bhattacharya S.S."/>
            <person name="Shirouzu T."/>
            <person name="Yoshinaga Y."/>
            <person name="Martin F.M."/>
            <person name="Grigoriev I.V."/>
            <person name="Hibbett D.S."/>
        </authorList>
    </citation>
    <scope>NUCLEOTIDE SEQUENCE [LARGE SCALE GENOMIC DNA]</scope>
    <source>
        <strain evidence="12 13">TUFC12733</strain>
    </source>
</reference>
<evidence type="ECO:0000256" key="10">
    <source>
        <dbReference type="SAM" id="Phobius"/>
    </source>
</evidence>
<dbReference type="GO" id="GO:0005351">
    <property type="term" value="F:carbohydrate:proton symporter activity"/>
    <property type="evidence" value="ECO:0007669"/>
    <property type="project" value="TreeGrafter"/>
</dbReference>
<evidence type="ECO:0000259" key="11">
    <source>
        <dbReference type="PROSITE" id="PS50850"/>
    </source>
</evidence>
<evidence type="ECO:0000256" key="1">
    <source>
        <dbReference type="ARBA" id="ARBA00004141"/>
    </source>
</evidence>
<dbReference type="InterPro" id="IPR003663">
    <property type="entry name" value="Sugar/inositol_transpt"/>
</dbReference>
<dbReference type="PROSITE" id="PS00216">
    <property type="entry name" value="SUGAR_TRANSPORT_1"/>
    <property type="match status" value="1"/>
</dbReference>
<comment type="similarity">
    <text evidence="2 8">Belongs to the major facilitator superfamily. Sugar transporter (TC 2.A.1.1) family.</text>
</comment>
<feature type="transmembrane region" description="Helical" evidence="10">
    <location>
        <begin position="158"/>
        <end position="176"/>
    </location>
</feature>
<feature type="region of interest" description="Disordered" evidence="9">
    <location>
        <begin position="507"/>
        <end position="547"/>
    </location>
</feature>
<feature type="transmembrane region" description="Helical" evidence="10">
    <location>
        <begin position="282"/>
        <end position="304"/>
    </location>
</feature>
<dbReference type="AlphaFoldDB" id="A0A167HMP1"/>
<feature type="transmembrane region" description="Helical" evidence="10">
    <location>
        <begin position="423"/>
        <end position="441"/>
    </location>
</feature>
<feature type="transmembrane region" description="Helical" evidence="10">
    <location>
        <begin position="349"/>
        <end position="370"/>
    </location>
</feature>
<dbReference type="NCBIfam" id="TIGR00879">
    <property type="entry name" value="SP"/>
    <property type="match status" value="1"/>
</dbReference>
<proteinExistence type="inferred from homology"/>
<keyword evidence="6 10" id="KW-0472">Membrane</keyword>
<dbReference type="Gene3D" id="1.20.1250.20">
    <property type="entry name" value="MFS general substrate transporter like domains"/>
    <property type="match status" value="1"/>
</dbReference>
<evidence type="ECO:0000256" key="4">
    <source>
        <dbReference type="ARBA" id="ARBA00022692"/>
    </source>
</evidence>
<keyword evidence="5 10" id="KW-1133">Transmembrane helix</keyword>
<name>A0A167HMP1_CALVF</name>
<feature type="domain" description="Major facilitator superfamily (MFS) profile" evidence="11">
    <location>
        <begin position="23"/>
        <end position="476"/>
    </location>
</feature>
<dbReference type="OrthoDB" id="508119at2759"/>
<dbReference type="FunFam" id="1.20.1250.20:FF:000026">
    <property type="entry name" value="MFS quinate transporter QutD"/>
    <property type="match status" value="1"/>
</dbReference>
<feature type="transmembrane region" description="Helical" evidence="10">
    <location>
        <begin position="390"/>
        <end position="411"/>
    </location>
</feature>
<dbReference type="EMBL" id="KV417318">
    <property type="protein sequence ID" value="KZO91791.1"/>
    <property type="molecule type" value="Genomic_DNA"/>
</dbReference>
<comment type="catalytic activity">
    <reaction evidence="7">
        <text>myo-inositol(out) + H(+)(out) = myo-inositol(in) + H(+)(in)</text>
        <dbReference type="Rhea" id="RHEA:60364"/>
        <dbReference type="ChEBI" id="CHEBI:15378"/>
        <dbReference type="ChEBI" id="CHEBI:17268"/>
    </reaction>
</comment>
<feature type="transmembrane region" description="Helical" evidence="10">
    <location>
        <begin position="453"/>
        <end position="473"/>
    </location>
</feature>
<evidence type="ECO:0000256" key="3">
    <source>
        <dbReference type="ARBA" id="ARBA00022448"/>
    </source>
</evidence>
<organism evidence="12 13">
    <name type="scientific">Calocera viscosa (strain TUFC12733)</name>
    <dbReference type="NCBI Taxonomy" id="1330018"/>
    <lineage>
        <taxon>Eukaryota</taxon>
        <taxon>Fungi</taxon>
        <taxon>Dikarya</taxon>
        <taxon>Basidiomycota</taxon>
        <taxon>Agaricomycotina</taxon>
        <taxon>Dacrymycetes</taxon>
        <taxon>Dacrymycetales</taxon>
        <taxon>Dacrymycetaceae</taxon>
        <taxon>Calocera</taxon>
    </lineage>
</organism>
<dbReference type="Pfam" id="PF00083">
    <property type="entry name" value="Sugar_tr"/>
    <property type="match status" value="1"/>
</dbReference>
<dbReference type="PANTHER" id="PTHR48022:SF23">
    <property type="entry name" value="MAJOR FACILITATOR SUPERFAMILY (MFS) PROFILE DOMAIN-CONTAINING PROTEIN"/>
    <property type="match status" value="1"/>
</dbReference>
<keyword evidence="12" id="KW-0762">Sugar transport</keyword>
<dbReference type="InterPro" id="IPR005829">
    <property type="entry name" value="Sugar_transporter_CS"/>
</dbReference>
<gene>
    <name evidence="12" type="ORF">CALVIDRAFT_530602</name>
</gene>
<evidence type="ECO:0000313" key="13">
    <source>
        <dbReference type="Proteomes" id="UP000076738"/>
    </source>
</evidence>
<feature type="transmembrane region" description="Helical" evidence="10">
    <location>
        <begin position="96"/>
        <end position="113"/>
    </location>
</feature>
<dbReference type="InterPro" id="IPR020846">
    <property type="entry name" value="MFS_dom"/>
</dbReference>
<evidence type="ECO:0000256" key="9">
    <source>
        <dbReference type="SAM" id="MobiDB-lite"/>
    </source>
</evidence>
<dbReference type="InterPro" id="IPR005828">
    <property type="entry name" value="MFS_sugar_transport-like"/>
</dbReference>
<dbReference type="PROSITE" id="PS50850">
    <property type="entry name" value="MFS"/>
    <property type="match status" value="1"/>
</dbReference>
<feature type="compositionally biased region" description="Basic and acidic residues" evidence="9">
    <location>
        <begin position="534"/>
        <end position="547"/>
    </location>
</feature>
<feature type="transmembrane region" description="Helical" evidence="10">
    <location>
        <begin position="125"/>
        <end position="146"/>
    </location>
</feature>
<dbReference type="InterPro" id="IPR036259">
    <property type="entry name" value="MFS_trans_sf"/>
</dbReference>
<comment type="subcellular location">
    <subcellularLocation>
        <location evidence="1">Membrane</location>
        <topology evidence="1">Multi-pass membrane protein</topology>
    </subcellularLocation>
</comment>
<feature type="transmembrane region" description="Helical" evidence="10">
    <location>
        <begin position="196"/>
        <end position="213"/>
    </location>
</feature>
<accession>A0A167HMP1</accession>
<dbReference type="PROSITE" id="PS00217">
    <property type="entry name" value="SUGAR_TRANSPORT_2"/>
    <property type="match status" value="1"/>
</dbReference>